<keyword evidence="3 12" id="KW-0813">Transport</keyword>
<keyword evidence="7" id="KW-0965">Cell junction</keyword>
<dbReference type="PROSITE" id="PS51013">
    <property type="entry name" value="PANNEXIN"/>
    <property type="match status" value="1"/>
</dbReference>
<dbReference type="Proteomes" id="UP000887578">
    <property type="component" value="Unplaced"/>
</dbReference>
<dbReference type="GO" id="GO:0005886">
    <property type="term" value="C:plasma membrane"/>
    <property type="evidence" value="ECO:0007669"/>
    <property type="project" value="UniProtKB-SubCell"/>
</dbReference>
<dbReference type="PRINTS" id="PR01262">
    <property type="entry name" value="INNEXIN"/>
</dbReference>
<evidence type="ECO:0000256" key="8">
    <source>
        <dbReference type="ARBA" id="ARBA00022989"/>
    </source>
</evidence>
<dbReference type="Pfam" id="PF00876">
    <property type="entry name" value="Innexin"/>
    <property type="match status" value="2"/>
</dbReference>
<keyword evidence="5 12" id="KW-0812">Transmembrane</keyword>
<reference evidence="14" key="1">
    <citation type="submission" date="2022-11" db="UniProtKB">
        <authorList>
            <consortium name="WormBaseParasite"/>
        </authorList>
    </citation>
    <scope>IDENTIFICATION</scope>
</reference>
<evidence type="ECO:0000256" key="11">
    <source>
        <dbReference type="ARBA" id="ARBA00023303"/>
    </source>
</evidence>
<sequence length="221" mass="26371">MLGIPFLDDALTKWFKPQQFDDPVDRLNYFVTSSLLAFFAIMVSAKQYVGSPIQCFMPMEFRSGWEQYAEDYCFIQNTYYIPISEQVPEGHDERQKAEFGYYQWVPVVLALPRVTLCDFRVRRLANIHNYTVQCVLMINMFNEKIYLFIWFWFAFVLISTFINFIYCCFTLIPPASRERTIRNFLKQEKLQHLTEMPDTKNIIRRFTNSALCPGIFYFVFT</sequence>
<keyword evidence="11 12" id="KW-0407">Ion channel</keyword>
<keyword evidence="9 12" id="KW-0406">Ion transport</keyword>
<evidence type="ECO:0000256" key="9">
    <source>
        <dbReference type="ARBA" id="ARBA00023065"/>
    </source>
</evidence>
<evidence type="ECO:0000313" key="13">
    <source>
        <dbReference type="Proteomes" id="UP000887578"/>
    </source>
</evidence>
<evidence type="ECO:0000256" key="5">
    <source>
        <dbReference type="ARBA" id="ARBA00022692"/>
    </source>
</evidence>
<dbReference type="WBParaSite" id="PDA_v2.g13069.t1">
    <property type="protein sequence ID" value="PDA_v2.g13069.t1"/>
    <property type="gene ID" value="PDA_v2.g13069"/>
</dbReference>
<evidence type="ECO:0000256" key="2">
    <source>
        <dbReference type="ARBA" id="ARBA00004651"/>
    </source>
</evidence>
<dbReference type="PANTHER" id="PTHR11893:SF20">
    <property type="entry name" value="INNEXIN-3"/>
    <property type="match status" value="1"/>
</dbReference>
<evidence type="ECO:0000256" key="4">
    <source>
        <dbReference type="ARBA" id="ARBA00022475"/>
    </source>
</evidence>
<dbReference type="PANTHER" id="PTHR11893">
    <property type="entry name" value="INNEXIN"/>
    <property type="match status" value="1"/>
</dbReference>
<dbReference type="GO" id="GO:0005243">
    <property type="term" value="F:gap junction channel activity"/>
    <property type="evidence" value="ECO:0007669"/>
    <property type="project" value="TreeGrafter"/>
</dbReference>
<keyword evidence="4" id="KW-1003">Cell membrane</keyword>
<name>A0A914P6P9_9BILA</name>
<organism evidence="13 14">
    <name type="scientific">Panagrolaimus davidi</name>
    <dbReference type="NCBI Taxonomy" id="227884"/>
    <lineage>
        <taxon>Eukaryota</taxon>
        <taxon>Metazoa</taxon>
        <taxon>Ecdysozoa</taxon>
        <taxon>Nematoda</taxon>
        <taxon>Chromadorea</taxon>
        <taxon>Rhabditida</taxon>
        <taxon>Tylenchina</taxon>
        <taxon>Panagrolaimomorpha</taxon>
        <taxon>Panagrolaimoidea</taxon>
        <taxon>Panagrolaimidae</taxon>
        <taxon>Panagrolaimus</taxon>
    </lineage>
</organism>
<evidence type="ECO:0000256" key="12">
    <source>
        <dbReference type="RuleBase" id="RU010713"/>
    </source>
</evidence>
<evidence type="ECO:0000256" key="10">
    <source>
        <dbReference type="ARBA" id="ARBA00023136"/>
    </source>
</evidence>
<evidence type="ECO:0000256" key="6">
    <source>
        <dbReference type="ARBA" id="ARBA00022868"/>
    </source>
</evidence>
<evidence type="ECO:0000256" key="3">
    <source>
        <dbReference type="ARBA" id="ARBA00022448"/>
    </source>
</evidence>
<proteinExistence type="inferred from homology"/>
<dbReference type="GO" id="GO:0005921">
    <property type="term" value="C:gap junction"/>
    <property type="evidence" value="ECO:0007669"/>
    <property type="project" value="UniProtKB-SubCell"/>
</dbReference>
<keyword evidence="8 12" id="KW-1133">Transmembrane helix</keyword>
<gene>
    <name evidence="12" type="primary">inx</name>
</gene>
<dbReference type="GO" id="GO:0034220">
    <property type="term" value="P:monoatomic ion transmembrane transport"/>
    <property type="evidence" value="ECO:0007669"/>
    <property type="project" value="UniProtKB-KW"/>
</dbReference>
<dbReference type="InterPro" id="IPR000990">
    <property type="entry name" value="Innexin"/>
</dbReference>
<evidence type="ECO:0000256" key="1">
    <source>
        <dbReference type="ARBA" id="ARBA00004610"/>
    </source>
</evidence>
<comment type="subcellular location">
    <subcellularLocation>
        <location evidence="1">Cell junction</location>
        <location evidence="1">Gap junction</location>
    </subcellularLocation>
    <subcellularLocation>
        <location evidence="2 12">Cell membrane</location>
        <topology evidence="2 12">Multi-pass membrane protein</topology>
    </subcellularLocation>
</comment>
<keyword evidence="6" id="KW-0303">Gap junction</keyword>
<evidence type="ECO:0000256" key="7">
    <source>
        <dbReference type="ARBA" id="ARBA00022949"/>
    </source>
</evidence>
<protein>
    <recommendedName>
        <fullName evidence="12">Innexin</fullName>
    </recommendedName>
</protein>
<accession>A0A914P6P9</accession>
<comment type="caution">
    <text evidence="12">Lacks conserved residue(s) required for the propagation of feature annotation.</text>
</comment>
<dbReference type="AlphaFoldDB" id="A0A914P6P9"/>
<keyword evidence="10 12" id="KW-0472">Membrane</keyword>
<evidence type="ECO:0000313" key="14">
    <source>
        <dbReference type="WBParaSite" id="PDA_v2.g13069.t1"/>
    </source>
</evidence>
<feature type="transmembrane region" description="Helical" evidence="12">
    <location>
        <begin position="145"/>
        <end position="166"/>
    </location>
</feature>
<comment type="function">
    <text evidence="12">Structural component of the gap junctions.</text>
</comment>
<keyword evidence="13" id="KW-1185">Reference proteome</keyword>
<comment type="similarity">
    <text evidence="12">Belongs to the pannexin family.</text>
</comment>